<organism evidence="1 2">
    <name type="scientific">Achromobacter arsenitoxydans SY8</name>
    <dbReference type="NCBI Taxonomy" id="477184"/>
    <lineage>
        <taxon>Bacteria</taxon>
        <taxon>Pseudomonadati</taxon>
        <taxon>Pseudomonadota</taxon>
        <taxon>Betaproteobacteria</taxon>
        <taxon>Burkholderiales</taxon>
        <taxon>Alcaligenaceae</taxon>
        <taxon>Achromobacter</taxon>
    </lineage>
</organism>
<comment type="caution">
    <text evidence="1">The sequence shown here is derived from an EMBL/GenBank/DDBJ whole genome shotgun (WGS) entry which is preliminary data.</text>
</comment>
<keyword evidence="2" id="KW-1185">Reference proteome</keyword>
<proteinExistence type="predicted"/>
<gene>
    <name evidence="1" type="ORF">KYC_18365</name>
</gene>
<accession>H0F9Z5</accession>
<dbReference type="RefSeq" id="WP_008165002.1">
    <property type="nucleotide sequence ID" value="NZ_AGUF01000057.1"/>
</dbReference>
<dbReference type="OrthoDB" id="9953557at2"/>
<reference evidence="1 2" key="1">
    <citation type="journal article" date="2012" name="J. Bacteriol.">
        <title>Genome sequence of the highly efficient arsenite-oxidizing bacterium Achromobacter arsenitoxydans SY8.</title>
        <authorList>
            <person name="Li X."/>
            <person name="Hu Y."/>
            <person name="Gong J."/>
            <person name="Lin Y."/>
            <person name="Johnstone L."/>
            <person name="Rensing C."/>
            <person name="Wang G."/>
        </authorList>
    </citation>
    <scope>NUCLEOTIDE SEQUENCE [LARGE SCALE GENOMIC DNA]</scope>
    <source>
        <strain evidence="1 2">SY8</strain>
    </source>
</reference>
<dbReference type="Proteomes" id="UP000003113">
    <property type="component" value="Unassembled WGS sequence"/>
</dbReference>
<dbReference type="AlphaFoldDB" id="H0F9Z5"/>
<dbReference type="EMBL" id="AGUF01000057">
    <property type="protein sequence ID" value="EHK64802.1"/>
    <property type="molecule type" value="Genomic_DNA"/>
</dbReference>
<protein>
    <submittedName>
        <fullName evidence="1">Uncharacterized protein</fullName>
    </submittedName>
</protein>
<sequence>MEGFPFQSELPVYMLLSCAEIFGRPQMSERAVKVYFRAVGVADVDRLVAVLQDAARHGDRFPTPHDLRVAMGLDPIGAAFPVKGGGHA</sequence>
<evidence type="ECO:0000313" key="2">
    <source>
        <dbReference type="Proteomes" id="UP000003113"/>
    </source>
</evidence>
<evidence type="ECO:0000313" key="1">
    <source>
        <dbReference type="EMBL" id="EHK64802.1"/>
    </source>
</evidence>
<name>H0F9Z5_9BURK</name>